<gene>
    <name evidence="8" type="ORF">PGLA1383_LOCUS7591</name>
</gene>
<evidence type="ECO:0000313" key="8">
    <source>
        <dbReference type="EMBL" id="CAE8588806.1"/>
    </source>
</evidence>
<evidence type="ECO:0000256" key="4">
    <source>
        <dbReference type="ARBA" id="ARBA00022701"/>
    </source>
</evidence>
<dbReference type="OrthoDB" id="436622at2759"/>
<proteinExistence type="inferred from homology"/>
<keyword evidence="3" id="KW-0963">Cytoplasm</keyword>
<comment type="subcellular location">
    <subcellularLocation>
        <location evidence="1">Cytoplasm</location>
        <location evidence="1">Cytoskeleton</location>
    </subcellularLocation>
</comment>
<evidence type="ECO:0000256" key="6">
    <source>
        <dbReference type="ARBA" id="ARBA00023212"/>
    </source>
</evidence>
<reference evidence="8" key="1">
    <citation type="submission" date="2021-02" db="EMBL/GenBank/DDBJ databases">
        <authorList>
            <person name="Dougan E. K."/>
            <person name="Rhodes N."/>
            <person name="Thang M."/>
            <person name="Chan C."/>
        </authorList>
    </citation>
    <scope>NUCLEOTIDE SEQUENCE</scope>
</reference>
<feature type="chain" id="PRO_5032306055" evidence="7">
    <location>
        <begin position="18"/>
        <end position="370"/>
    </location>
</feature>
<dbReference type="PANTHER" id="PTHR40412">
    <property type="entry name" value="SF-ASSEMBLIN"/>
    <property type="match status" value="1"/>
</dbReference>
<dbReference type="GO" id="GO:0005200">
    <property type="term" value="F:structural constituent of cytoskeleton"/>
    <property type="evidence" value="ECO:0007669"/>
    <property type="project" value="InterPro"/>
</dbReference>
<dbReference type="EMBL" id="CAJNNV010003336">
    <property type="protein sequence ID" value="CAE8588806.1"/>
    <property type="molecule type" value="Genomic_DNA"/>
</dbReference>
<dbReference type="Pfam" id="PF06705">
    <property type="entry name" value="SF-assemblin"/>
    <property type="match status" value="1"/>
</dbReference>
<accession>A0A813DLN8</accession>
<evidence type="ECO:0000256" key="3">
    <source>
        <dbReference type="ARBA" id="ARBA00022490"/>
    </source>
</evidence>
<evidence type="ECO:0000256" key="5">
    <source>
        <dbReference type="ARBA" id="ARBA00023054"/>
    </source>
</evidence>
<comment type="caution">
    <text evidence="8">The sequence shown here is derived from an EMBL/GenBank/DDBJ whole genome shotgun (WGS) entry which is preliminary data.</text>
</comment>
<feature type="non-terminal residue" evidence="8">
    <location>
        <position position="370"/>
    </location>
</feature>
<evidence type="ECO:0000313" key="9">
    <source>
        <dbReference type="Proteomes" id="UP000654075"/>
    </source>
</evidence>
<dbReference type="GO" id="GO:0005874">
    <property type="term" value="C:microtubule"/>
    <property type="evidence" value="ECO:0007669"/>
    <property type="project" value="UniProtKB-KW"/>
</dbReference>
<dbReference type="PANTHER" id="PTHR40412:SF1">
    <property type="entry name" value="SF-ASSEMBLIN"/>
    <property type="match status" value="1"/>
</dbReference>
<keyword evidence="5" id="KW-0175">Coiled coil</keyword>
<keyword evidence="4" id="KW-0493">Microtubule</keyword>
<keyword evidence="9" id="KW-1185">Reference proteome</keyword>
<feature type="signal peptide" evidence="7">
    <location>
        <begin position="1"/>
        <end position="17"/>
    </location>
</feature>
<organism evidence="8 9">
    <name type="scientific">Polarella glacialis</name>
    <name type="common">Dinoflagellate</name>
    <dbReference type="NCBI Taxonomy" id="89957"/>
    <lineage>
        <taxon>Eukaryota</taxon>
        <taxon>Sar</taxon>
        <taxon>Alveolata</taxon>
        <taxon>Dinophyceae</taxon>
        <taxon>Suessiales</taxon>
        <taxon>Suessiaceae</taxon>
        <taxon>Polarella</taxon>
    </lineage>
</organism>
<dbReference type="InterPro" id="IPR008374">
    <property type="entry name" value="SF_assemblin/giardin_b"/>
</dbReference>
<sequence>HLLLWPLLLVPLPWVDAWPIRGKADYNLILVLFGCLPRRRMPPATLKGNVTMKATQSAPALKAAGTATLKGGDSTLFSGLQQDAITMKLPLGGGYLSDATMLRKKIETVWDEEPINAGTEQKKKLKSLAGKVEKMAGVFESETQARAQQRQLMDELHNDQMTRLDEISAELEASMQELAEYIETWKQKFRDKLTDTFDDLHSDLQKNVEKLLPRLDALEARGRVLRASIDEETETRIQHNKEILIPVKAQLAKLEAGLVQEKGVRESRAAEIQQRMVEAVEALESGVDAEIAAREDRQVASSEEWKQEQVRLKGRYSSVQRSCDEVIAVMNQEADHENDSRIGGQDPVVEALTRFMQDFHSDIKEKAEMG</sequence>
<keyword evidence="6" id="KW-0206">Cytoskeleton</keyword>
<protein>
    <submittedName>
        <fullName evidence="8">Uncharacterized protein</fullName>
    </submittedName>
</protein>
<dbReference type="AlphaFoldDB" id="A0A813DLN8"/>
<keyword evidence="7" id="KW-0732">Signal</keyword>
<dbReference type="Proteomes" id="UP000654075">
    <property type="component" value="Unassembled WGS sequence"/>
</dbReference>
<comment type="similarity">
    <text evidence="2">Belongs to the SF-assemblin family.</text>
</comment>
<evidence type="ECO:0000256" key="1">
    <source>
        <dbReference type="ARBA" id="ARBA00004245"/>
    </source>
</evidence>
<evidence type="ECO:0000256" key="7">
    <source>
        <dbReference type="SAM" id="SignalP"/>
    </source>
</evidence>
<name>A0A813DLN8_POLGL</name>
<evidence type="ECO:0000256" key="2">
    <source>
        <dbReference type="ARBA" id="ARBA00005678"/>
    </source>
</evidence>